<dbReference type="RefSeq" id="WP_227625499.1">
    <property type="nucleotide sequence ID" value="NZ_BAZW01000006.1"/>
</dbReference>
<protein>
    <submittedName>
        <fullName evidence="1">GldD protein</fullName>
    </submittedName>
</protein>
<dbReference type="Pfam" id="PF25593">
    <property type="entry name" value="GldD_lipo"/>
    <property type="match status" value="1"/>
</dbReference>
<evidence type="ECO:0000313" key="1">
    <source>
        <dbReference type="EMBL" id="GAO29113.1"/>
    </source>
</evidence>
<dbReference type="Proteomes" id="UP000032900">
    <property type="component" value="Unassembled WGS sequence"/>
</dbReference>
<sequence>MHPIDSDMRHSVPSLLFFIAAVTVLAAGCRPTSTPKPRGHFRIDLPDQEYVLLDSTMPYRFEYSRIAEIETDVSHQNEPNWINVLYPQHKARVHLSYKPVEDNLYDLLEDNIKLAYNHVVKADAIDEHLFINEETHLYAMMFEIKGDAASPLQFLATDSARHFLRGSLYFQTAPNRDSLAPVIDYITEDVVHLIETLQWKD</sequence>
<proteinExistence type="predicted"/>
<evidence type="ECO:0000313" key="2">
    <source>
        <dbReference type="Proteomes" id="UP000032900"/>
    </source>
</evidence>
<comment type="caution">
    <text evidence="1">The sequence shown here is derived from an EMBL/GenBank/DDBJ whole genome shotgun (WGS) entry which is preliminary data.</text>
</comment>
<accession>A0A0E9LUY1</accession>
<dbReference type="STRING" id="1236989.JCM15548_11270"/>
<organism evidence="1 2">
    <name type="scientific">Geofilum rubicundum JCM 15548</name>
    <dbReference type="NCBI Taxonomy" id="1236989"/>
    <lineage>
        <taxon>Bacteria</taxon>
        <taxon>Pseudomonadati</taxon>
        <taxon>Bacteroidota</taxon>
        <taxon>Bacteroidia</taxon>
        <taxon>Marinilabiliales</taxon>
        <taxon>Marinilabiliaceae</taxon>
        <taxon>Geofilum</taxon>
    </lineage>
</organism>
<dbReference type="AlphaFoldDB" id="A0A0E9LUY1"/>
<keyword evidence="2" id="KW-1185">Reference proteome</keyword>
<gene>
    <name evidence="1" type="ORF">JCM15548_11270</name>
</gene>
<dbReference type="InterPro" id="IPR019850">
    <property type="entry name" value="GldD-like"/>
</dbReference>
<name>A0A0E9LUY1_9BACT</name>
<dbReference type="EMBL" id="BAZW01000006">
    <property type="protein sequence ID" value="GAO29113.1"/>
    <property type="molecule type" value="Genomic_DNA"/>
</dbReference>
<reference evidence="1 2" key="1">
    <citation type="journal article" date="2015" name="Microbes Environ.">
        <title>Distribution and evolution of nitrogen fixation genes in the phylum bacteroidetes.</title>
        <authorList>
            <person name="Inoue J."/>
            <person name="Oshima K."/>
            <person name="Suda W."/>
            <person name="Sakamoto M."/>
            <person name="Iino T."/>
            <person name="Noda S."/>
            <person name="Hongoh Y."/>
            <person name="Hattori M."/>
            <person name="Ohkuma M."/>
        </authorList>
    </citation>
    <scope>NUCLEOTIDE SEQUENCE [LARGE SCALE GENOMIC DNA]</scope>
    <source>
        <strain evidence="1">JCM 15548</strain>
    </source>
</reference>
<dbReference type="NCBIfam" id="TIGR03512">
    <property type="entry name" value="GldD_lipo"/>
    <property type="match status" value="1"/>
</dbReference>